<dbReference type="RefSeq" id="WP_109094194.1">
    <property type="nucleotide sequence ID" value="NZ_CAMELQ010000012.1"/>
</dbReference>
<accession>A0A2V1K8B2</accession>
<dbReference type="PANTHER" id="PTHR43790">
    <property type="entry name" value="CARBOHYDRATE TRANSPORT ATP-BINDING PROTEIN MG119-RELATED"/>
    <property type="match status" value="1"/>
</dbReference>
<dbReference type="GO" id="GO:0005524">
    <property type="term" value="F:ATP binding"/>
    <property type="evidence" value="ECO:0007669"/>
    <property type="project" value="UniProtKB-KW"/>
</dbReference>
<sequence>MTRTPILQVEHLTKHFGAVQAVNDVSFSVYSHEVVALVGDNAAGKSTVAQMVAGALTPTVGRILVDGEPVALASPREAFAHGIATVYQQLALCENLDVTSNIFLGREITGSNGLLDVKEMDRLAHGYLDQLGGRIPDVHTPLVELSGGQRQGVAIARTLVADPRILVMDEPTASLSVSQTADVLNYIEGLREMGKGVILISHNLQDVRAVADRIIVLRHGRINGEFRSQDATYEQVIAAITGLVHG</sequence>
<name>A0A2V1K8B2_9ACTO</name>
<organism evidence="4 5">
    <name type="scientific">Ancrocorticia populi</name>
    <dbReference type="NCBI Taxonomy" id="2175228"/>
    <lineage>
        <taxon>Bacteria</taxon>
        <taxon>Bacillati</taxon>
        <taxon>Actinomycetota</taxon>
        <taxon>Actinomycetes</taxon>
        <taxon>Actinomycetales</taxon>
        <taxon>Actinomycetaceae</taxon>
        <taxon>Ancrocorticia</taxon>
    </lineage>
</organism>
<dbReference type="EMBL" id="QETB01000005">
    <property type="protein sequence ID" value="PWF25705.1"/>
    <property type="molecule type" value="Genomic_DNA"/>
</dbReference>
<protein>
    <submittedName>
        <fullName evidence="4">Sugar ABC transporter ATP-binding protein</fullName>
    </submittedName>
</protein>
<dbReference type="InterPro" id="IPR050107">
    <property type="entry name" value="ABC_carbohydrate_import_ATPase"/>
</dbReference>
<dbReference type="OrthoDB" id="7875923at2"/>
<dbReference type="GO" id="GO:0016887">
    <property type="term" value="F:ATP hydrolysis activity"/>
    <property type="evidence" value="ECO:0007669"/>
    <property type="project" value="InterPro"/>
</dbReference>
<dbReference type="SUPFAM" id="SSF52540">
    <property type="entry name" value="P-loop containing nucleoside triphosphate hydrolases"/>
    <property type="match status" value="1"/>
</dbReference>
<feature type="domain" description="ABC transporter" evidence="3">
    <location>
        <begin position="7"/>
        <end position="244"/>
    </location>
</feature>
<dbReference type="InterPro" id="IPR027417">
    <property type="entry name" value="P-loop_NTPase"/>
</dbReference>
<keyword evidence="1" id="KW-0547">Nucleotide-binding</keyword>
<dbReference type="CDD" id="cd03216">
    <property type="entry name" value="ABC_Carb_Monos_I"/>
    <property type="match status" value="1"/>
</dbReference>
<dbReference type="SMART" id="SM00382">
    <property type="entry name" value="AAA"/>
    <property type="match status" value="1"/>
</dbReference>
<evidence type="ECO:0000256" key="1">
    <source>
        <dbReference type="ARBA" id="ARBA00022741"/>
    </source>
</evidence>
<dbReference type="PANTHER" id="PTHR43790:SF8">
    <property type="entry name" value="SUGAR ABC TRANSPORTER ATP-BINDING PROTEIN"/>
    <property type="match status" value="1"/>
</dbReference>
<dbReference type="PROSITE" id="PS50893">
    <property type="entry name" value="ABC_TRANSPORTER_2"/>
    <property type="match status" value="1"/>
</dbReference>
<dbReference type="InterPro" id="IPR003593">
    <property type="entry name" value="AAA+_ATPase"/>
</dbReference>
<evidence type="ECO:0000313" key="5">
    <source>
        <dbReference type="Proteomes" id="UP000245283"/>
    </source>
</evidence>
<evidence type="ECO:0000259" key="3">
    <source>
        <dbReference type="PROSITE" id="PS50893"/>
    </source>
</evidence>
<evidence type="ECO:0000313" key="4">
    <source>
        <dbReference type="EMBL" id="PWF25705.1"/>
    </source>
</evidence>
<dbReference type="Gene3D" id="3.40.50.300">
    <property type="entry name" value="P-loop containing nucleotide triphosphate hydrolases"/>
    <property type="match status" value="1"/>
</dbReference>
<dbReference type="Proteomes" id="UP000245283">
    <property type="component" value="Unassembled WGS sequence"/>
</dbReference>
<keyword evidence="2 4" id="KW-0067">ATP-binding</keyword>
<proteinExistence type="predicted"/>
<reference evidence="5" key="1">
    <citation type="submission" date="2018-05" db="EMBL/GenBank/DDBJ databases">
        <authorList>
            <person name="Li Y."/>
        </authorList>
    </citation>
    <scope>NUCLEOTIDE SEQUENCE [LARGE SCALE GENOMIC DNA]</scope>
    <source>
        <strain evidence="5">sk1b4</strain>
    </source>
</reference>
<gene>
    <name evidence="4" type="ORF">DD236_09685</name>
</gene>
<evidence type="ECO:0000256" key="2">
    <source>
        <dbReference type="ARBA" id="ARBA00022840"/>
    </source>
</evidence>
<comment type="caution">
    <text evidence="4">The sequence shown here is derived from an EMBL/GenBank/DDBJ whole genome shotgun (WGS) entry which is preliminary data.</text>
</comment>
<dbReference type="InterPro" id="IPR003439">
    <property type="entry name" value="ABC_transporter-like_ATP-bd"/>
</dbReference>
<dbReference type="Pfam" id="PF00005">
    <property type="entry name" value="ABC_tran"/>
    <property type="match status" value="1"/>
</dbReference>
<keyword evidence="5" id="KW-1185">Reference proteome</keyword>
<dbReference type="AlphaFoldDB" id="A0A2V1K8B2"/>